<evidence type="ECO:0000313" key="1">
    <source>
        <dbReference type="EMBL" id="MFE4105688.1"/>
    </source>
</evidence>
<keyword evidence="2" id="KW-1185">Reference proteome</keyword>
<protein>
    <recommendedName>
        <fullName evidence="3">Glycosyltransferase family 2 protein</fullName>
    </recommendedName>
</protein>
<proteinExistence type="predicted"/>
<organism evidence="1 2">
    <name type="scientific">Almyronema epifaneia S1</name>
    <dbReference type="NCBI Taxonomy" id="2991925"/>
    <lineage>
        <taxon>Bacteria</taxon>
        <taxon>Bacillati</taxon>
        <taxon>Cyanobacteriota</taxon>
        <taxon>Cyanophyceae</taxon>
        <taxon>Nodosilineales</taxon>
        <taxon>Nodosilineaceae</taxon>
        <taxon>Almyronema</taxon>
        <taxon>Almyronema epifaneia</taxon>
    </lineage>
</organism>
<evidence type="ECO:0008006" key="3">
    <source>
        <dbReference type="Google" id="ProtNLM"/>
    </source>
</evidence>
<dbReference type="RefSeq" id="WP_377962703.1">
    <property type="nucleotide sequence ID" value="NZ_JBHZOL010000031.1"/>
</dbReference>
<comment type="caution">
    <text evidence="1">The sequence shown here is derived from an EMBL/GenBank/DDBJ whole genome shotgun (WGS) entry which is preliminary data.</text>
</comment>
<reference evidence="1 2" key="1">
    <citation type="submission" date="2024-10" db="EMBL/GenBank/DDBJ databases">
        <authorList>
            <person name="Ratan Roy A."/>
            <person name="Morales Sandoval P.H."/>
            <person name="De Los Santos Villalobos S."/>
            <person name="Chakraborty S."/>
            <person name="Mukherjee J."/>
        </authorList>
    </citation>
    <scope>NUCLEOTIDE SEQUENCE [LARGE SCALE GENOMIC DNA]</scope>
    <source>
        <strain evidence="1 2">S1</strain>
    </source>
</reference>
<accession>A0ABW6IC05</accession>
<evidence type="ECO:0000313" key="2">
    <source>
        <dbReference type="Proteomes" id="UP001600165"/>
    </source>
</evidence>
<name>A0ABW6IC05_9CYAN</name>
<gene>
    <name evidence="1" type="ORF">ACFVKH_05325</name>
</gene>
<dbReference type="Proteomes" id="UP001600165">
    <property type="component" value="Unassembled WGS sequence"/>
</dbReference>
<sequence length="294" mass="33796">MLKLAHIVNPVVVKPTSDLYVAQPIAFESMQIAQAIAATHNLEVQLYSAQFSEDEAFAKQYFQTTPNLERSVLDFGEFKQPRKLPLLQDILNRLLVAASDADYLIYTNADITLMPHFYLTVAQLIQQGYDAFVINRRTISSTYQTPTELPLMYAEVGKAHPGHDCFIFKREAGANYQLDHVCIGISLVGKALLINLISHAQRFAEFRHFHLTFHLGNDTIWQSEKLDDYTRHNLQSVNQILAAYESEGGLVQHPLIQKIIHNRNIEFWTNRQASTQPQSWKNKLRDRFSRWLNP</sequence>
<dbReference type="EMBL" id="JBHZOL010000031">
    <property type="protein sequence ID" value="MFE4105688.1"/>
    <property type="molecule type" value="Genomic_DNA"/>
</dbReference>